<gene>
    <name evidence="6" type="ORF">SOCG_01334</name>
</gene>
<dbReference type="GO" id="GO:0005524">
    <property type="term" value="F:ATP binding"/>
    <property type="evidence" value="ECO:0007669"/>
    <property type="project" value="UniProtKB-UniRule"/>
</dbReference>
<comment type="similarity">
    <text evidence="4">Belongs to the DEAD box helicase family.</text>
</comment>
<comment type="domain">
    <text evidence="4">The Q motif is unique to and characteristic of the DEAD box family of RNA helicases and controls ATP binding and hydrolysis.</text>
</comment>
<dbReference type="InterPro" id="IPR027417">
    <property type="entry name" value="P-loop_NTPase"/>
</dbReference>
<keyword evidence="3 4" id="KW-0067">ATP-binding</keyword>
<comment type="function">
    <text evidence="4">RNA helicase.</text>
</comment>
<dbReference type="eggNOG" id="KOG0327">
    <property type="taxonomic scope" value="Eukaryota"/>
</dbReference>
<dbReference type="SUPFAM" id="SSF52540">
    <property type="entry name" value="P-loop containing nucleoside triphosphate hydrolases"/>
    <property type="match status" value="1"/>
</dbReference>
<dbReference type="Pfam" id="PF00270">
    <property type="entry name" value="DEAD"/>
    <property type="match status" value="1"/>
</dbReference>
<dbReference type="GO" id="GO:0045182">
    <property type="term" value="F:translation regulator activity"/>
    <property type="evidence" value="ECO:0007669"/>
    <property type="project" value="EnsemblFungi"/>
</dbReference>
<feature type="domain" description="Helicase ATP-binding" evidence="5">
    <location>
        <begin position="126"/>
        <end position="331"/>
    </location>
</feature>
<dbReference type="GO" id="GO:0180049">
    <property type="term" value="C:Mrh5C translation activator complex"/>
    <property type="evidence" value="ECO:0007669"/>
    <property type="project" value="EnsemblFungi"/>
</dbReference>
<keyword evidence="4" id="KW-0694">RNA-binding</keyword>
<reference evidence="6 7" key="1">
    <citation type="journal article" date="2011" name="Science">
        <title>Comparative functional genomics of the fission yeasts.</title>
        <authorList>
            <person name="Rhind N."/>
            <person name="Chen Z."/>
            <person name="Yassour M."/>
            <person name="Thompson D.A."/>
            <person name="Haas B.J."/>
            <person name="Habib N."/>
            <person name="Wapinski I."/>
            <person name="Roy S."/>
            <person name="Lin M.F."/>
            <person name="Heiman D.I."/>
            <person name="Young S.K."/>
            <person name="Furuya K."/>
            <person name="Guo Y."/>
            <person name="Pidoux A."/>
            <person name="Chen H.M."/>
            <person name="Robbertse B."/>
            <person name="Goldberg J.M."/>
            <person name="Aoki K."/>
            <person name="Bayne E.H."/>
            <person name="Berlin A.M."/>
            <person name="Desjardins C.A."/>
            <person name="Dobbs E."/>
            <person name="Dukaj L."/>
            <person name="Fan L."/>
            <person name="FitzGerald M.G."/>
            <person name="French C."/>
            <person name="Gujja S."/>
            <person name="Hansen K."/>
            <person name="Keifenheim D."/>
            <person name="Levin J.Z."/>
            <person name="Mosher R.A."/>
            <person name="Mueller C.A."/>
            <person name="Pfiffner J."/>
            <person name="Priest M."/>
            <person name="Russ C."/>
            <person name="Smialowska A."/>
            <person name="Swoboda P."/>
            <person name="Sykes S.M."/>
            <person name="Vaughn M."/>
            <person name="Vengrova S."/>
            <person name="Yoder R."/>
            <person name="Zeng Q."/>
            <person name="Allshire R."/>
            <person name="Baulcombe D."/>
            <person name="Birren B.W."/>
            <person name="Brown W."/>
            <person name="Ekwall K."/>
            <person name="Kellis M."/>
            <person name="Leatherwood J."/>
            <person name="Levin H."/>
            <person name="Margalit H."/>
            <person name="Martienssen R."/>
            <person name="Nieduszynski C.A."/>
            <person name="Spatafora J.W."/>
            <person name="Friedman N."/>
            <person name="Dalgaard J.Z."/>
            <person name="Baumann P."/>
            <person name="Niki H."/>
            <person name="Regev A."/>
            <person name="Nusbaum C."/>
        </authorList>
    </citation>
    <scope>NUCLEOTIDE SEQUENCE [LARGE SCALE GENOMIC DNA]</scope>
    <source>
        <strain evidence="7">yFS286</strain>
    </source>
</reference>
<name>S9PPI0_SCHOY</name>
<dbReference type="RefSeq" id="XP_013019743.1">
    <property type="nucleotide sequence ID" value="XM_013164289.1"/>
</dbReference>
<accession>S9PPI0</accession>
<dbReference type="VEuPathDB" id="FungiDB:SOCG_01334"/>
<evidence type="ECO:0000313" key="6">
    <source>
        <dbReference type="EMBL" id="EPX71116.1"/>
    </source>
</evidence>
<keyword evidence="1 4" id="KW-0547">Nucleotide-binding</keyword>
<sequence>MKCGSRLNFDVKKIPSLLAGMKFYPHMLRTYRFHAIPNRFQFTCRRWASNLKGDGSTWIINENDIKKYSSESKDLAHAHLFMINEQNEHSQVRFDKLPLHKNVKEGILAHFPEIKYLTHVQVRIIRASLMNRFPFMVRAWNGSGKSFSALAAVMSFYYQFLDKFTSETEHGCQVLIVVPNKNLAQQYQAWVEKLATGGPLQEPLKKISQILEVSLSRLEDIKRDLPFLCIAEYEDLERLKGLNHPILDHILPNLKTIIFDESDLYIPTEGRQRRLAAPEPRFITTSLPSFIQLCRERSLSSRINTELSEIEREKNMKSGSWLPNLIFLSATNSYPCADYVGKKITNRLGIIGIYRKFLPFWNMNSSRKIHHMLFKVTKNQRTDSLQLEDVQYEYARNPNFYFSVGDSPLYYDNTEVAADMFVESVRKTLAELYKSHRTKFAPKKNILIVVPKEFDVSWFCERYERIGTTPLRSFECFPLKGEAIPESHEQKQIAYVVSASETRGLHLREVGQVFHLWSTLSAASYLNISGRISYLIREGLVFNYLLPEFLKSQDFQKLNCTRSALLVLQRVGIQPKKFFETLR</sequence>
<keyword evidence="4 6" id="KW-0347">Helicase</keyword>
<dbReference type="GO" id="GO:0003724">
    <property type="term" value="F:RNA helicase activity"/>
    <property type="evidence" value="ECO:0007669"/>
    <property type="project" value="UniProtKB-EC"/>
</dbReference>
<dbReference type="EMBL" id="KE503208">
    <property type="protein sequence ID" value="EPX71116.1"/>
    <property type="molecule type" value="Genomic_DNA"/>
</dbReference>
<dbReference type="EC" id="3.6.4.13" evidence="4"/>
<dbReference type="GO" id="GO:0097177">
    <property type="term" value="F:mitochondrial ribosome binding"/>
    <property type="evidence" value="ECO:0007669"/>
    <property type="project" value="EnsemblFungi"/>
</dbReference>
<evidence type="ECO:0000256" key="1">
    <source>
        <dbReference type="ARBA" id="ARBA00022741"/>
    </source>
</evidence>
<evidence type="ECO:0000256" key="4">
    <source>
        <dbReference type="RuleBase" id="RU365068"/>
    </source>
</evidence>
<keyword evidence="2 4" id="KW-0378">Hydrolase</keyword>
<evidence type="ECO:0000256" key="2">
    <source>
        <dbReference type="ARBA" id="ARBA00022801"/>
    </source>
</evidence>
<dbReference type="GO" id="GO:0070124">
    <property type="term" value="P:mitochondrial translational initiation"/>
    <property type="evidence" value="ECO:0007669"/>
    <property type="project" value="EnsemblFungi"/>
</dbReference>
<dbReference type="GO" id="GO:0005739">
    <property type="term" value="C:mitochondrion"/>
    <property type="evidence" value="ECO:0007669"/>
    <property type="project" value="EnsemblFungi"/>
</dbReference>
<dbReference type="GO" id="GO:0003723">
    <property type="term" value="F:RNA binding"/>
    <property type="evidence" value="ECO:0007669"/>
    <property type="project" value="UniProtKB-UniRule"/>
</dbReference>
<dbReference type="SMART" id="SM00487">
    <property type="entry name" value="DEXDc"/>
    <property type="match status" value="1"/>
</dbReference>
<dbReference type="PROSITE" id="PS51192">
    <property type="entry name" value="HELICASE_ATP_BIND_1"/>
    <property type="match status" value="1"/>
</dbReference>
<proteinExistence type="inferred from homology"/>
<evidence type="ECO:0000259" key="5">
    <source>
        <dbReference type="PROSITE" id="PS51192"/>
    </source>
</evidence>
<organism evidence="6 7">
    <name type="scientific">Schizosaccharomyces octosporus (strain yFS286)</name>
    <name type="common">Fission yeast</name>
    <name type="synonym">Octosporomyces octosporus</name>
    <dbReference type="NCBI Taxonomy" id="483514"/>
    <lineage>
        <taxon>Eukaryota</taxon>
        <taxon>Fungi</taxon>
        <taxon>Dikarya</taxon>
        <taxon>Ascomycota</taxon>
        <taxon>Taphrinomycotina</taxon>
        <taxon>Schizosaccharomycetes</taxon>
        <taxon>Schizosaccharomycetales</taxon>
        <taxon>Schizosaccharomycetaceae</taxon>
        <taxon>Schizosaccharomyces</taxon>
    </lineage>
</organism>
<protein>
    <recommendedName>
        <fullName evidence="4">ATP-dependent RNA helicase</fullName>
        <ecNumber evidence="4">3.6.4.13</ecNumber>
    </recommendedName>
</protein>
<dbReference type="OrthoDB" id="9984275at2759"/>
<dbReference type="InterPro" id="IPR014001">
    <property type="entry name" value="Helicase_ATP-bd"/>
</dbReference>
<evidence type="ECO:0000256" key="3">
    <source>
        <dbReference type="ARBA" id="ARBA00022840"/>
    </source>
</evidence>
<evidence type="ECO:0000313" key="7">
    <source>
        <dbReference type="Proteomes" id="UP000016088"/>
    </source>
</evidence>
<dbReference type="PANTHER" id="PTHR24031">
    <property type="entry name" value="RNA HELICASE"/>
    <property type="match status" value="1"/>
</dbReference>
<dbReference type="GO" id="GO:0016787">
    <property type="term" value="F:hydrolase activity"/>
    <property type="evidence" value="ECO:0007669"/>
    <property type="project" value="UniProtKB-KW"/>
</dbReference>
<dbReference type="Proteomes" id="UP000016088">
    <property type="component" value="Unassembled WGS sequence"/>
</dbReference>
<dbReference type="HOGENOM" id="CLU_467811_0_0_1"/>
<dbReference type="GeneID" id="25030316"/>
<dbReference type="Gene3D" id="3.40.50.300">
    <property type="entry name" value="P-loop containing nucleotide triphosphate hydrolases"/>
    <property type="match status" value="1"/>
</dbReference>
<comment type="catalytic activity">
    <reaction evidence="4">
        <text>ATP + H2O = ADP + phosphate + H(+)</text>
        <dbReference type="Rhea" id="RHEA:13065"/>
        <dbReference type="ChEBI" id="CHEBI:15377"/>
        <dbReference type="ChEBI" id="CHEBI:15378"/>
        <dbReference type="ChEBI" id="CHEBI:30616"/>
        <dbReference type="ChEBI" id="CHEBI:43474"/>
        <dbReference type="ChEBI" id="CHEBI:456216"/>
        <dbReference type="EC" id="3.6.4.13"/>
    </reaction>
</comment>
<dbReference type="InterPro" id="IPR011545">
    <property type="entry name" value="DEAD/DEAH_box_helicase_dom"/>
</dbReference>
<keyword evidence="7" id="KW-1185">Reference proteome</keyword>
<dbReference type="OMA" id="PCADYVG"/>
<dbReference type="AlphaFoldDB" id="S9PPI0"/>